<name>A0A2M7GBN8_9BACT</name>
<reference evidence="2 3" key="1">
    <citation type="submission" date="2017-09" db="EMBL/GenBank/DDBJ databases">
        <title>Depth-based differentiation of microbial function through sediment-hosted aquifers and enrichment of novel symbionts in the deep terrestrial subsurface.</title>
        <authorList>
            <person name="Probst A.J."/>
            <person name="Ladd B."/>
            <person name="Jarett J.K."/>
            <person name="Geller-Mcgrath D.E."/>
            <person name="Sieber C.M."/>
            <person name="Emerson J.B."/>
            <person name="Anantharaman K."/>
            <person name="Thomas B.C."/>
            <person name="Malmstrom R."/>
            <person name="Stieglmeier M."/>
            <person name="Klingl A."/>
            <person name="Woyke T."/>
            <person name="Ryan C.M."/>
            <person name="Banfield J.F."/>
        </authorList>
    </citation>
    <scope>NUCLEOTIDE SEQUENCE [LARGE SCALE GENOMIC DNA]</scope>
    <source>
        <strain evidence="2">CG17_big_fil_post_rev_8_21_14_2_50_48_46</strain>
    </source>
</reference>
<dbReference type="PRINTS" id="PR00111">
    <property type="entry name" value="ABHYDROLASE"/>
</dbReference>
<dbReference type="Proteomes" id="UP000231019">
    <property type="component" value="Unassembled WGS sequence"/>
</dbReference>
<dbReference type="Gene3D" id="3.40.50.1820">
    <property type="entry name" value="alpha/beta hydrolase"/>
    <property type="match status" value="1"/>
</dbReference>
<evidence type="ECO:0000313" key="3">
    <source>
        <dbReference type="Proteomes" id="UP000231019"/>
    </source>
</evidence>
<evidence type="ECO:0000313" key="2">
    <source>
        <dbReference type="EMBL" id="PIW19599.1"/>
    </source>
</evidence>
<organism evidence="2 3">
    <name type="scientific">bacterium (Candidatus Blackallbacteria) CG17_big_fil_post_rev_8_21_14_2_50_48_46</name>
    <dbReference type="NCBI Taxonomy" id="2014261"/>
    <lineage>
        <taxon>Bacteria</taxon>
        <taxon>Candidatus Blackallbacteria</taxon>
    </lineage>
</organism>
<comment type="caution">
    <text evidence="2">The sequence shown here is derived from an EMBL/GenBank/DDBJ whole genome shotgun (WGS) entry which is preliminary data.</text>
</comment>
<dbReference type="InterPro" id="IPR000073">
    <property type="entry name" value="AB_hydrolase_1"/>
</dbReference>
<accession>A0A2M7GBN8</accession>
<dbReference type="AlphaFoldDB" id="A0A2M7GBN8"/>
<feature type="domain" description="AB hydrolase-1" evidence="1">
    <location>
        <begin position="46"/>
        <end position="270"/>
    </location>
</feature>
<dbReference type="InterPro" id="IPR029058">
    <property type="entry name" value="AB_hydrolase_fold"/>
</dbReference>
<sequence length="310" mass="34974">MHLFLYWVFVQLSLFLTGVDGYNSHFVKTEHGQVHYLEAEGQGDLPPMVFFHGIGCQATDMYPVMMHARQYARKVISVDLPAHGQTDIPVEKLSLAEIRKTFNQGMDQILAQEEPVVLFGNSLGGWQALLYAEHRPEELAGLIVVSPAGARAEAPQYDRLRQIFAHDSTEKPESLLPLLFNKQLANPGLVADLIKARFSDPRVQVLMQKLTPESTLQPQTLQKLSMPTLLIWGQKDRIFPGMLPFFKQNLPPQAQVLEPAEFTHSPYIEGKMDQELSELMFSWATGVFPQKTAVYRGVTPGWDSVLLDKF</sequence>
<dbReference type="SUPFAM" id="SSF53474">
    <property type="entry name" value="alpha/beta-Hydrolases"/>
    <property type="match status" value="1"/>
</dbReference>
<evidence type="ECO:0000259" key="1">
    <source>
        <dbReference type="Pfam" id="PF00561"/>
    </source>
</evidence>
<gene>
    <name evidence="2" type="ORF">COW36_00185</name>
</gene>
<dbReference type="Pfam" id="PF00561">
    <property type="entry name" value="Abhydrolase_1"/>
    <property type="match status" value="1"/>
</dbReference>
<dbReference type="PANTHER" id="PTHR43798">
    <property type="entry name" value="MONOACYLGLYCEROL LIPASE"/>
    <property type="match status" value="1"/>
</dbReference>
<dbReference type="EMBL" id="PFFQ01000003">
    <property type="protein sequence ID" value="PIW19599.1"/>
    <property type="molecule type" value="Genomic_DNA"/>
</dbReference>
<dbReference type="InterPro" id="IPR050266">
    <property type="entry name" value="AB_hydrolase_sf"/>
</dbReference>
<proteinExistence type="predicted"/>
<protein>
    <recommendedName>
        <fullName evidence="1">AB hydrolase-1 domain-containing protein</fullName>
    </recommendedName>
</protein>